<evidence type="ECO:0000256" key="1">
    <source>
        <dbReference type="SAM" id="MobiDB-lite"/>
    </source>
</evidence>
<organism evidence="2 3">
    <name type="scientific">Phytophthora nicotianae P1569</name>
    <dbReference type="NCBI Taxonomy" id="1317065"/>
    <lineage>
        <taxon>Eukaryota</taxon>
        <taxon>Sar</taxon>
        <taxon>Stramenopiles</taxon>
        <taxon>Oomycota</taxon>
        <taxon>Peronosporomycetes</taxon>
        <taxon>Peronosporales</taxon>
        <taxon>Peronosporaceae</taxon>
        <taxon>Phytophthora</taxon>
    </lineage>
</organism>
<protein>
    <submittedName>
        <fullName evidence="2">Uncharacterized protein</fullName>
    </submittedName>
</protein>
<reference evidence="2 3" key="1">
    <citation type="submission" date="2013-11" db="EMBL/GenBank/DDBJ databases">
        <title>The Genome Sequence of Phytophthora parasitica P1569.</title>
        <authorList>
            <consortium name="The Broad Institute Genomics Platform"/>
            <person name="Russ C."/>
            <person name="Tyler B."/>
            <person name="Panabieres F."/>
            <person name="Shan W."/>
            <person name="Tripathy S."/>
            <person name="Grunwald N."/>
            <person name="Machado M."/>
            <person name="Johnson C.S."/>
            <person name="Arredondo F."/>
            <person name="Hong C."/>
            <person name="Coffey M."/>
            <person name="Young S.K."/>
            <person name="Zeng Q."/>
            <person name="Gargeya S."/>
            <person name="Fitzgerald M."/>
            <person name="Abouelleil A."/>
            <person name="Alvarado L."/>
            <person name="Chapman S.B."/>
            <person name="Gainer-Dewar J."/>
            <person name="Goldberg J."/>
            <person name="Griggs A."/>
            <person name="Gujja S."/>
            <person name="Hansen M."/>
            <person name="Howarth C."/>
            <person name="Imamovic A."/>
            <person name="Ireland A."/>
            <person name="Larimer J."/>
            <person name="McCowan C."/>
            <person name="Murphy C."/>
            <person name="Pearson M."/>
            <person name="Poon T.W."/>
            <person name="Priest M."/>
            <person name="Roberts A."/>
            <person name="Saif S."/>
            <person name="Shea T."/>
            <person name="Sykes S."/>
            <person name="Wortman J."/>
            <person name="Nusbaum C."/>
            <person name="Birren B."/>
        </authorList>
    </citation>
    <scope>NUCLEOTIDE SEQUENCE [LARGE SCALE GENOMIC DNA]</scope>
    <source>
        <strain evidence="2 3">P1569</strain>
    </source>
</reference>
<sequence length="31" mass="3415">MGARMKRPTSFAGWPLQTDPTPSAGKRSVWP</sequence>
<gene>
    <name evidence="2" type="ORF">F443_08499</name>
</gene>
<evidence type="ECO:0000313" key="2">
    <source>
        <dbReference type="EMBL" id="ETI47270.1"/>
    </source>
</evidence>
<evidence type="ECO:0000313" key="3">
    <source>
        <dbReference type="Proteomes" id="UP000018721"/>
    </source>
</evidence>
<dbReference type="Proteomes" id="UP000018721">
    <property type="component" value="Unassembled WGS sequence"/>
</dbReference>
<proteinExistence type="predicted"/>
<name>V9F6X1_PHYNI</name>
<accession>V9F6X1</accession>
<keyword evidence="3" id="KW-1185">Reference proteome</keyword>
<dbReference type="AlphaFoldDB" id="V9F6X1"/>
<dbReference type="EMBL" id="ANIZ01001449">
    <property type="protein sequence ID" value="ETI47270.1"/>
    <property type="molecule type" value="Genomic_DNA"/>
</dbReference>
<comment type="caution">
    <text evidence="2">The sequence shown here is derived from an EMBL/GenBank/DDBJ whole genome shotgun (WGS) entry which is preliminary data.</text>
</comment>
<feature type="region of interest" description="Disordered" evidence="1">
    <location>
        <begin position="1"/>
        <end position="31"/>
    </location>
</feature>
<dbReference type="HOGENOM" id="CLU_3400268_0_0_1"/>